<dbReference type="AlphaFoldDB" id="A0A6I3IF49"/>
<comment type="caution">
    <text evidence="3">The sequence shown here is derived from an EMBL/GenBank/DDBJ whole genome shotgun (WGS) entry which is preliminary data.</text>
</comment>
<dbReference type="Proteomes" id="UP000431092">
    <property type="component" value="Unassembled WGS sequence"/>
</dbReference>
<keyword evidence="4" id="KW-1185">Reference proteome</keyword>
<proteinExistence type="predicted"/>
<feature type="domain" description="Rv2175c C-terminal" evidence="1">
    <location>
        <begin position="74"/>
        <end position="128"/>
    </location>
</feature>
<dbReference type="RefSeq" id="WP_288799996.1">
    <property type="nucleotide sequence ID" value="NZ_CP171001.1"/>
</dbReference>
<evidence type="ECO:0000313" key="4">
    <source>
        <dbReference type="Proteomes" id="UP000431092"/>
    </source>
</evidence>
<dbReference type="Pfam" id="PF21531">
    <property type="entry name" value="Rv2175c_wHTH"/>
    <property type="match status" value="1"/>
</dbReference>
<sequence length="129" mass="14041">MSRSAAPDQVLLARLDELVPGWVTVPDVAETCAVPLSTVRSWLAEGELASVRRGERRVVSVPSTFLQDGAPLHLLRGTLSVLHDSGLSDAEAIAWLHEPDDTLRTGTPVGDLRAGHRTEIRRRAQELAF</sequence>
<dbReference type="InterPro" id="IPR041098">
    <property type="entry name" value="Rv2175c_C"/>
</dbReference>
<keyword evidence="3" id="KW-0238">DNA-binding</keyword>
<organism evidence="3 4">
    <name type="scientific">Arsenicicoccus cauae</name>
    <dbReference type="NCBI Taxonomy" id="2663847"/>
    <lineage>
        <taxon>Bacteria</taxon>
        <taxon>Bacillati</taxon>
        <taxon>Actinomycetota</taxon>
        <taxon>Actinomycetes</taxon>
        <taxon>Micrococcales</taxon>
        <taxon>Intrasporangiaceae</taxon>
        <taxon>Arsenicicoccus</taxon>
    </lineage>
</organism>
<feature type="domain" description="DNA-binding protein Rv2175c wHTH" evidence="2">
    <location>
        <begin position="22"/>
        <end position="66"/>
    </location>
</feature>
<evidence type="ECO:0000259" key="1">
    <source>
        <dbReference type="Pfam" id="PF18367"/>
    </source>
</evidence>
<name>A0A6I3IF49_9MICO</name>
<dbReference type="EMBL" id="WLVL01000040">
    <property type="protein sequence ID" value="MTB72888.1"/>
    <property type="molecule type" value="Genomic_DNA"/>
</dbReference>
<evidence type="ECO:0000259" key="2">
    <source>
        <dbReference type="Pfam" id="PF21531"/>
    </source>
</evidence>
<accession>A0A6I3IF49</accession>
<dbReference type="GO" id="GO:0003677">
    <property type="term" value="F:DNA binding"/>
    <property type="evidence" value="ECO:0007669"/>
    <property type="project" value="UniProtKB-KW"/>
</dbReference>
<reference evidence="3 4" key="1">
    <citation type="submission" date="2019-11" db="EMBL/GenBank/DDBJ databases">
        <title>Whole genome sequencing identifies a novel species of the genus Arsenicicoccus isolated from human blood.</title>
        <authorList>
            <person name="Jeong J.H."/>
            <person name="Kweon O.J."/>
            <person name="Kim H.R."/>
            <person name="Kim T.-H."/>
            <person name="Ha S.-M."/>
            <person name="Lee M.-K."/>
        </authorList>
    </citation>
    <scope>NUCLEOTIDE SEQUENCE [LARGE SCALE GENOMIC DNA]</scope>
    <source>
        <strain evidence="3 4">MKL-02</strain>
    </source>
</reference>
<protein>
    <submittedName>
        <fullName evidence="3">DNA-binding protein</fullName>
    </submittedName>
</protein>
<dbReference type="Pfam" id="PF18367">
    <property type="entry name" value="Rv2175c_C"/>
    <property type="match status" value="1"/>
</dbReference>
<dbReference type="InterPro" id="IPR048576">
    <property type="entry name" value="Rv2175c_wHTH"/>
</dbReference>
<evidence type="ECO:0000313" key="3">
    <source>
        <dbReference type="EMBL" id="MTB72888.1"/>
    </source>
</evidence>
<gene>
    <name evidence="3" type="ORF">GGG17_13115</name>
</gene>